<dbReference type="EMBL" id="MN739660">
    <property type="protein sequence ID" value="QHT18911.1"/>
    <property type="molecule type" value="Genomic_DNA"/>
</dbReference>
<evidence type="ECO:0000313" key="2">
    <source>
        <dbReference type="EMBL" id="QHT18911.1"/>
    </source>
</evidence>
<proteinExistence type="predicted"/>
<accession>A0A6C0DR82</accession>
<protein>
    <submittedName>
        <fullName evidence="2">Uncharacterized protein</fullName>
    </submittedName>
</protein>
<keyword evidence="1" id="KW-1133">Transmembrane helix</keyword>
<organism evidence="2">
    <name type="scientific">viral metagenome</name>
    <dbReference type="NCBI Taxonomy" id="1070528"/>
    <lineage>
        <taxon>unclassified sequences</taxon>
        <taxon>metagenomes</taxon>
        <taxon>organismal metagenomes</taxon>
    </lineage>
</organism>
<reference evidence="2" key="1">
    <citation type="journal article" date="2020" name="Nature">
        <title>Giant virus diversity and host interactions through global metagenomics.</title>
        <authorList>
            <person name="Schulz F."/>
            <person name="Roux S."/>
            <person name="Paez-Espino D."/>
            <person name="Jungbluth S."/>
            <person name="Walsh D.A."/>
            <person name="Denef V.J."/>
            <person name="McMahon K.D."/>
            <person name="Konstantinidis K.T."/>
            <person name="Eloe-Fadrosh E.A."/>
            <person name="Kyrpides N.C."/>
            <person name="Woyke T."/>
        </authorList>
    </citation>
    <scope>NUCLEOTIDE SEQUENCE</scope>
    <source>
        <strain evidence="2">GVMAG-M-3300023174-49</strain>
    </source>
</reference>
<evidence type="ECO:0000256" key="1">
    <source>
        <dbReference type="SAM" id="Phobius"/>
    </source>
</evidence>
<dbReference type="AlphaFoldDB" id="A0A6C0DR82"/>
<keyword evidence="1" id="KW-0472">Membrane</keyword>
<sequence length="110" mass="12937">MDKVAPTLIEPHAKNYLYESLKTCHHIRVNMYSYILNVGILILFIAVFGLAIYYSSKNKLTDYEKEQKMYRDQQYVLSKIKYYSDVTRENEHSSLSSITRLPIVGNYPTF</sequence>
<keyword evidence="1" id="KW-0812">Transmembrane</keyword>
<name>A0A6C0DR82_9ZZZZ</name>
<feature type="transmembrane region" description="Helical" evidence="1">
    <location>
        <begin position="31"/>
        <end position="54"/>
    </location>
</feature>